<proteinExistence type="predicted"/>
<accession>A0A378JR78</accession>
<protein>
    <submittedName>
        <fullName evidence="2">Uncharacterized protein</fullName>
    </submittedName>
</protein>
<organism evidence="2 3">
    <name type="scientific">Legionella busanensis</name>
    <dbReference type="NCBI Taxonomy" id="190655"/>
    <lineage>
        <taxon>Bacteria</taxon>
        <taxon>Pseudomonadati</taxon>
        <taxon>Pseudomonadota</taxon>
        <taxon>Gammaproteobacteria</taxon>
        <taxon>Legionellales</taxon>
        <taxon>Legionellaceae</taxon>
        <taxon>Legionella</taxon>
    </lineage>
</organism>
<gene>
    <name evidence="2" type="ORF">NCTC13316_02513</name>
</gene>
<reference evidence="2 3" key="1">
    <citation type="submission" date="2018-06" db="EMBL/GenBank/DDBJ databases">
        <authorList>
            <consortium name="Pathogen Informatics"/>
            <person name="Doyle S."/>
        </authorList>
    </citation>
    <scope>NUCLEOTIDE SEQUENCE [LARGE SCALE GENOMIC DNA]</scope>
    <source>
        <strain evidence="2 3">NCTC13316</strain>
    </source>
</reference>
<dbReference type="RefSeq" id="WP_115331963.1">
    <property type="nucleotide sequence ID" value="NZ_CAAAHP010000006.1"/>
</dbReference>
<feature type="signal peptide" evidence="1">
    <location>
        <begin position="1"/>
        <end position="20"/>
    </location>
</feature>
<dbReference type="AlphaFoldDB" id="A0A378JR78"/>
<evidence type="ECO:0000313" key="3">
    <source>
        <dbReference type="Proteomes" id="UP000254794"/>
    </source>
</evidence>
<keyword evidence="3" id="KW-1185">Reference proteome</keyword>
<dbReference type="EMBL" id="UGOD01000001">
    <property type="protein sequence ID" value="STX52400.1"/>
    <property type="molecule type" value="Genomic_DNA"/>
</dbReference>
<evidence type="ECO:0000256" key="1">
    <source>
        <dbReference type="SAM" id="SignalP"/>
    </source>
</evidence>
<name>A0A378JR78_9GAMM</name>
<dbReference type="OrthoDB" id="5646065at2"/>
<dbReference type="Proteomes" id="UP000254794">
    <property type="component" value="Unassembled WGS sequence"/>
</dbReference>
<evidence type="ECO:0000313" key="2">
    <source>
        <dbReference type="EMBL" id="STX52400.1"/>
    </source>
</evidence>
<keyword evidence="1" id="KW-0732">Signal</keyword>
<feature type="chain" id="PRO_5016996105" evidence="1">
    <location>
        <begin position="21"/>
        <end position="123"/>
    </location>
</feature>
<sequence length="123" mass="13351">MNLTKIILFLILVSLSFATAAADDFVATTVMIIKKCYDAGNKTDGVALANCVSKQIEKTPNPDNYIVNLEGKVPHQLNLYLYNPKGFKITCLLTGYATIEIKSCSSAPAKPLNSEQQLTISPP</sequence>